<dbReference type="AlphaFoldDB" id="A0A948RYG3"/>
<accession>A0A948RYG3</accession>
<dbReference type="Gene3D" id="2.60.40.4070">
    <property type="match status" value="1"/>
</dbReference>
<feature type="domain" description="FlgD/Vpr Ig-like" evidence="3">
    <location>
        <begin position="558"/>
        <end position="619"/>
    </location>
</feature>
<dbReference type="InterPro" id="IPR025965">
    <property type="entry name" value="FlgD/Vpr_Ig-like"/>
</dbReference>
<name>A0A948RYG3_UNCEI</name>
<dbReference type="NCBIfam" id="TIGR04183">
    <property type="entry name" value="Por_Secre_tail"/>
    <property type="match status" value="1"/>
</dbReference>
<proteinExistence type="predicted"/>
<evidence type="ECO:0000259" key="3">
    <source>
        <dbReference type="Pfam" id="PF13860"/>
    </source>
</evidence>
<protein>
    <submittedName>
        <fullName evidence="4">Right-handed parallel beta-helix repeat-containing protein</fullName>
    </submittedName>
</protein>
<dbReference type="InterPro" id="IPR051550">
    <property type="entry name" value="SCF-Subunits/Alg-Epimerases"/>
</dbReference>
<dbReference type="Proteomes" id="UP000777784">
    <property type="component" value="Unassembled WGS sequence"/>
</dbReference>
<organism evidence="4 5">
    <name type="scientific">Eiseniibacteriota bacterium</name>
    <dbReference type="NCBI Taxonomy" id="2212470"/>
    <lineage>
        <taxon>Bacteria</taxon>
        <taxon>Candidatus Eiseniibacteriota</taxon>
    </lineage>
</organism>
<dbReference type="InterPro" id="IPR012334">
    <property type="entry name" value="Pectin_lyas_fold"/>
</dbReference>
<evidence type="ECO:0000256" key="1">
    <source>
        <dbReference type="ARBA" id="ARBA00022737"/>
    </source>
</evidence>
<dbReference type="Pfam" id="PF13860">
    <property type="entry name" value="FlgD_ig"/>
    <property type="match status" value="1"/>
</dbReference>
<dbReference type="Gene3D" id="2.160.20.10">
    <property type="entry name" value="Single-stranded right-handed beta-helix, Pectin lyase-like"/>
    <property type="match status" value="1"/>
</dbReference>
<evidence type="ECO:0000313" key="4">
    <source>
        <dbReference type="EMBL" id="MBU2693335.1"/>
    </source>
</evidence>
<evidence type="ECO:0000259" key="2">
    <source>
        <dbReference type="Pfam" id="PF13229"/>
    </source>
</evidence>
<dbReference type="InterPro" id="IPR039448">
    <property type="entry name" value="Beta_helix"/>
</dbReference>
<keyword evidence="1" id="KW-0677">Repeat</keyword>
<dbReference type="Pfam" id="PF13229">
    <property type="entry name" value="Beta_helix"/>
    <property type="match status" value="1"/>
</dbReference>
<dbReference type="SMART" id="SM00710">
    <property type="entry name" value="PbH1"/>
    <property type="match status" value="6"/>
</dbReference>
<dbReference type="InterPro" id="IPR026444">
    <property type="entry name" value="Secre_tail"/>
</dbReference>
<dbReference type="SUPFAM" id="SSF51126">
    <property type="entry name" value="Pectin lyase-like"/>
    <property type="match status" value="1"/>
</dbReference>
<feature type="non-terminal residue" evidence="4">
    <location>
        <position position="1"/>
    </location>
</feature>
<gene>
    <name evidence="4" type="ORF">KJ970_20645</name>
</gene>
<evidence type="ECO:0000313" key="5">
    <source>
        <dbReference type="Proteomes" id="UP000777784"/>
    </source>
</evidence>
<feature type="domain" description="Right handed beta helix" evidence="2">
    <location>
        <begin position="232"/>
        <end position="381"/>
    </location>
</feature>
<sequence>NDGMPRTPNSRADQWHRMAMRANPIYYSFSSRGEDHAAQNPLFCCTCIIIVAGARGWARAKGRWNFLLAEDSSMMLECQKTSHMLGKGFRFPCPNMYPCWLLVMLVPIAVGLPLSRSFSLRAEVWDVPEEMQTLSEALQIAQPYDTVLVSPGTYDNVGSLFMDAPSVILLGEDSLRARINLGALYIRADSCVVRGLSFMNWIDFPITVGAVTGTQIRGNAFLWSMRAIDDQGLFTSIIGNYIMECWESIMVYGQGGTLIASNELINNGGGILLWAPATVKDNEIIGTTSGSDVGAPLYGGGVGAFSVGGQVLIQNNTIDENTCDTWEPLWVGKGGGIYTFECDSVIIEHNTITNNQALLGGGIYVKDSNVEIRENFIRSNVDTVFYEEDEREGLGGGFWIGNCEGVIENNTIIENNAHIDGAAFYLEGNSTPVICNNIWVSNISRGSGVYCTNLASSPIFECNNAWANGIAEFGGSCPDPTGTNGNFSADPLFCWPEGDDFYLHADSPCAPENSPAGCGLIGAFPASCGISGVDGWVANDVNGLIRSYPNPMKTSSTIILSGDHSFLKGEVRILDILGRCIRSFSATDVGSGDRTFHWDGRSSSGELATPGLYFIRAKSGDSMLTSKIMVVR</sequence>
<dbReference type="PANTHER" id="PTHR22990:SF15">
    <property type="entry name" value="F-BOX ONLY PROTEIN 10"/>
    <property type="match status" value="1"/>
</dbReference>
<comment type="caution">
    <text evidence="4">The sequence shown here is derived from an EMBL/GenBank/DDBJ whole genome shotgun (WGS) entry which is preliminary data.</text>
</comment>
<dbReference type="InterPro" id="IPR006626">
    <property type="entry name" value="PbH1"/>
</dbReference>
<dbReference type="EMBL" id="JAHJDP010000119">
    <property type="protein sequence ID" value="MBU2693335.1"/>
    <property type="molecule type" value="Genomic_DNA"/>
</dbReference>
<dbReference type="PANTHER" id="PTHR22990">
    <property type="entry name" value="F-BOX ONLY PROTEIN"/>
    <property type="match status" value="1"/>
</dbReference>
<reference evidence="4" key="1">
    <citation type="submission" date="2021-05" db="EMBL/GenBank/DDBJ databases">
        <title>Energy efficiency and biological interactions define the core microbiome of deep oligotrophic groundwater.</title>
        <authorList>
            <person name="Mehrshad M."/>
            <person name="Lopez-Fernandez M."/>
            <person name="Bell E."/>
            <person name="Bernier-Latmani R."/>
            <person name="Bertilsson S."/>
            <person name="Dopson M."/>
        </authorList>
    </citation>
    <scope>NUCLEOTIDE SEQUENCE</scope>
    <source>
        <strain evidence="4">Modern_marine.mb.64</strain>
    </source>
</reference>
<dbReference type="InterPro" id="IPR011050">
    <property type="entry name" value="Pectin_lyase_fold/virulence"/>
</dbReference>